<organism evidence="1 2">
    <name type="scientific">Leptosia nina</name>
    <dbReference type="NCBI Taxonomy" id="320188"/>
    <lineage>
        <taxon>Eukaryota</taxon>
        <taxon>Metazoa</taxon>
        <taxon>Ecdysozoa</taxon>
        <taxon>Arthropoda</taxon>
        <taxon>Hexapoda</taxon>
        <taxon>Insecta</taxon>
        <taxon>Pterygota</taxon>
        <taxon>Neoptera</taxon>
        <taxon>Endopterygota</taxon>
        <taxon>Lepidoptera</taxon>
        <taxon>Glossata</taxon>
        <taxon>Ditrysia</taxon>
        <taxon>Papilionoidea</taxon>
        <taxon>Pieridae</taxon>
        <taxon>Pierinae</taxon>
        <taxon>Leptosia</taxon>
    </lineage>
</organism>
<accession>A0AAV1JL27</accession>
<keyword evidence="2" id="KW-1185">Reference proteome</keyword>
<evidence type="ECO:0000313" key="1">
    <source>
        <dbReference type="EMBL" id="CAK1548945.1"/>
    </source>
</evidence>
<comment type="caution">
    <text evidence="1">The sequence shown here is derived from an EMBL/GenBank/DDBJ whole genome shotgun (WGS) entry which is preliminary data.</text>
</comment>
<protein>
    <submittedName>
        <fullName evidence="1">Uncharacterized protein</fullName>
    </submittedName>
</protein>
<dbReference type="EMBL" id="CAVLEF010000011">
    <property type="protein sequence ID" value="CAK1548945.1"/>
    <property type="molecule type" value="Genomic_DNA"/>
</dbReference>
<dbReference type="Proteomes" id="UP001497472">
    <property type="component" value="Unassembled WGS sequence"/>
</dbReference>
<name>A0AAV1JL27_9NEOP</name>
<evidence type="ECO:0000313" key="2">
    <source>
        <dbReference type="Proteomes" id="UP001497472"/>
    </source>
</evidence>
<sequence length="215" mass="24941">MLQDQLNRLDNFGFKYETALSRINILEKDLCGANQQINSLKTGIQLNLGLETQNQFNELDCGVPHSANINSPSNTGLVRCSNKKLKKYIKNNKFISRTQRLLKKQKKLVSNIKLKQENIELRGNIELYEIEFNNLSLKYDIETQQLHKEIGRLENLTDSLIDKFQESQEMVEKYSSAMDDLLKISKLTAECYMSKNMNSFDTSQKNLVHFLRLID</sequence>
<dbReference type="AlphaFoldDB" id="A0AAV1JL27"/>
<gene>
    <name evidence="1" type="ORF">LNINA_LOCUS8293</name>
</gene>
<reference evidence="1 2" key="1">
    <citation type="submission" date="2023-11" db="EMBL/GenBank/DDBJ databases">
        <authorList>
            <person name="Okamura Y."/>
        </authorList>
    </citation>
    <scope>NUCLEOTIDE SEQUENCE [LARGE SCALE GENOMIC DNA]</scope>
</reference>
<proteinExistence type="predicted"/>